<organism evidence="1 2">
    <name type="scientific">Diversispora eburnea</name>
    <dbReference type="NCBI Taxonomy" id="1213867"/>
    <lineage>
        <taxon>Eukaryota</taxon>
        <taxon>Fungi</taxon>
        <taxon>Fungi incertae sedis</taxon>
        <taxon>Mucoromycota</taxon>
        <taxon>Glomeromycotina</taxon>
        <taxon>Glomeromycetes</taxon>
        <taxon>Diversisporales</taxon>
        <taxon>Diversisporaceae</taxon>
        <taxon>Diversispora</taxon>
    </lineage>
</organism>
<gene>
    <name evidence="1" type="ORF">DEBURN_LOCUS12007</name>
</gene>
<reference evidence="1" key="1">
    <citation type="submission" date="2021-06" db="EMBL/GenBank/DDBJ databases">
        <authorList>
            <person name="Kallberg Y."/>
            <person name="Tangrot J."/>
            <person name="Rosling A."/>
        </authorList>
    </citation>
    <scope>NUCLEOTIDE SEQUENCE</scope>
    <source>
        <strain evidence="1">AZ414A</strain>
    </source>
</reference>
<accession>A0A9N9EBR6</accession>
<dbReference type="AlphaFoldDB" id="A0A9N9EBR6"/>
<comment type="caution">
    <text evidence="1">The sequence shown here is derived from an EMBL/GenBank/DDBJ whole genome shotgun (WGS) entry which is preliminary data.</text>
</comment>
<sequence>MSNNQLTINTLRELNSMLASEIIELRKENDDDTKGIDQSSVCEAGYSESNTISTKMKNSNDTP</sequence>
<dbReference type="Proteomes" id="UP000789706">
    <property type="component" value="Unassembled WGS sequence"/>
</dbReference>
<protein>
    <submittedName>
        <fullName evidence="1">4874_t:CDS:1</fullName>
    </submittedName>
</protein>
<evidence type="ECO:0000313" key="1">
    <source>
        <dbReference type="EMBL" id="CAG8668253.1"/>
    </source>
</evidence>
<evidence type="ECO:0000313" key="2">
    <source>
        <dbReference type="Proteomes" id="UP000789706"/>
    </source>
</evidence>
<dbReference type="OrthoDB" id="2423892at2759"/>
<feature type="non-terminal residue" evidence="1">
    <location>
        <position position="1"/>
    </location>
</feature>
<keyword evidence="2" id="KW-1185">Reference proteome</keyword>
<name>A0A9N9EBR6_9GLOM</name>
<proteinExistence type="predicted"/>
<dbReference type="EMBL" id="CAJVPK010009743">
    <property type="protein sequence ID" value="CAG8668253.1"/>
    <property type="molecule type" value="Genomic_DNA"/>
</dbReference>